<keyword evidence="1" id="KW-0472">Membrane</keyword>
<sequence>MKPNDPRRDPPLSETDIQAYADGLLAPERAAHLRQYLGKRPGEARRVAFYGKLNQQIQHAFLPTDEPLPALASSNAFARSVPGRWLGRRLRAARLRPLRALLALVLAAALALLAASGWMAASQVSDEALNNAAVMALAQASGGHFGAAVESAGGVKAAAGTAPGSAGGVKAAAGTAPGSAGGVNARAGTTATAASRSAMTAPTAATLAPAPLIAAPDAPDLSAAGMHLVSAQTRRLGPVARATEYVYLNAENQPVVLLVARSRSMTAQPQWSARRVGTLRLLSWSARQQRYVLAGAADAHGLMRAADLMTMR</sequence>
<protein>
    <recommendedName>
        <fullName evidence="4">Transmembrane transcriptional regulator (Anti-sigma factor RsiW)</fullName>
    </recommendedName>
</protein>
<evidence type="ECO:0000313" key="2">
    <source>
        <dbReference type="EMBL" id="SIO30691.1"/>
    </source>
</evidence>
<organism evidence="2 3">
    <name type="scientific">Paraburkholderia phenazinium</name>
    <dbReference type="NCBI Taxonomy" id="60549"/>
    <lineage>
        <taxon>Bacteria</taxon>
        <taxon>Pseudomonadati</taxon>
        <taxon>Pseudomonadota</taxon>
        <taxon>Betaproteobacteria</taxon>
        <taxon>Burkholderiales</taxon>
        <taxon>Burkholderiaceae</taxon>
        <taxon>Paraburkholderia</taxon>
    </lineage>
</organism>
<accession>A0A1N6IFC2</accession>
<keyword evidence="1" id="KW-1133">Transmembrane helix</keyword>
<keyword evidence="1" id="KW-0812">Transmembrane</keyword>
<keyword evidence="3" id="KW-1185">Reference proteome</keyword>
<proteinExistence type="predicted"/>
<gene>
    <name evidence="2" type="ORF">SAMN05444165_2107</name>
</gene>
<evidence type="ECO:0008006" key="4">
    <source>
        <dbReference type="Google" id="ProtNLM"/>
    </source>
</evidence>
<dbReference type="Proteomes" id="UP000185151">
    <property type="component" value="Unassembled WGS sequence"/>
</dbReference>
<dbReference type="AlphaFoldDB" id="A0A1N6IFC2"/>
<evidence type="ECO:0000313" key="3">
    <source>
        <dbReference type="Proteomes" id="UP000185151"/>
    </source>
</evidence>
<name>A0A1N6IFC2_9BURK</name>
<dbReference type="EMBL" id="FSRU01000001">
    <property type="protein sequence ID" value="SIO30691.1"/>
    <property type="molecule type" value="Genomic_DNA"/>
</dbReference>
<feature type="transmembrane region" description="Helical" evidence="1">
    <location>
        <begin position="98"/>
        <end position="121"/>
    </location>
</feature>
<reference evidence="2 3" key="1">
    <citation type="submission" date="2016-11" db="EMBL/GenBank/DDBJ databases">
        <authorList>
            <person name="Jaros S."/>
            <person name="Januszkiewicz K."/>
            <person name="Wedrychowicz H."/>
        </authorList>
    </citation>
    <scope>NUCLEOTIDE SEQUENCE [LARGE SCALE GENOMIC DNA]</scope>
    <source>
        <strain evidence="2 3">GAS95</strain>
    </source>
</reference>
<evidence type="ECO:0000256" key="1">
    <source>
        <dbReference type="SAM" id="Phobius"/>
    </source>
</evidence>